<keyword evidence="2" id="KW-0964">Secreted</keyword>
<dbReference type="InterPro" id="IPR019931">
    <property type="entry name" value="LPXTG_anchor"/>
</dbReference>
<protein>
    <recommendedName>
        <fullName evidence="7">Gram-positive cocci surface proteins LPxTG domain-containing protein</fullName>
    </recommendedName>
</protein>
<keyword evidence="3" id="KW-0732">Signal</keyword>
<feature type="transmembrane region" description="Helical" evidence="6">
    <location>
        <begin position="21"/>
        <end position="40"/>
    </location>
</feature>
<proteinExistence type="predicted"/>
<dbReference type="OrthoDB" id="2149449at2"/>
<reference evidence="9" key="1">
    <citation type="submission" date="2016-09" db="EMBL/GenBank/DDBJ databases">
        <authorList>
            <person name="Gulvik C.A."/>
        </authorList>
    </citation>
    <scope>NUCLEOTIDE SEQUENCE [LARGE SCALE GENOMIC DNA]</scope>
    <source>
        <strain evidence="9">LMG 8895</strain>
    </source>
</reference>
<dbReference type="Proteomes" id="UP000095094">
    <property type="component" value="Unassembled WGS sequence"/>
</dbReference>
<evidence type="ECO:0000256" key="5">
    <source>
        <dbReference type="SAM" id="MobiDB-lite"/>
    </source>
</evidence>
<keyword evidence="6" id="KW-0472">Membrane</keyword>
<evidence type="ECO:0000256" key="6">
    <source>
        <dbReference type="SAM" id="Phobius"/>
    </source>
</evidence>
<evidence type="ECO:0000256" key="2">
    <source>
        <dbReference type="ARBA" id="ARBA00022525"/>
    </source>
</evidence>
<feature type="transmembrane region" description="Helical" evidence="6">
    <location>
        <begin position="964"/>
        <end position="983"/>
    </location>
</feature>
<feature type="region of interest" description="Disordered" evidence="5">
    <location>
        <begin position="660"/>
        <end position="955"/>
    </location>
</feature>
<dbReference type="NCBIfam" id="TIGR01167">
    <property type="entry name" value="LPXTG_anchor"/>
    <property type="match status" value="1"/>
</dbReference>
<gene>
    <name evidence="8" type="ORF">BCR25_15685</name>
</gene>
<accession>A0A1E5H175</accession>
<keyword evidence="6" id="KW-1133">Transmembrane helix</keyword>
<feature type="compositionally biased region" description="Basic and acidic residues" evidence="5">
    <location>
        <begin position="444"/>
        <end position="454"/>
    </location>
</feature>
<dbReference type="RefSeq" id="WP_069662492.1">
    <property type="nucleotide sequence ID" value="NZ_MIJY01000005.1"/>
</dbReference>
<keyword evidence="6" id="KW-0812">Transmembrane</keyword>
<dbReference type="PRINTS" id="PR01217">
    <property type="entry name" value="PRICHEXTENSN"/>
</dbReference>
<keyword evidence="4" id="KW-0572">Peptidoglycan-anchor</keyword>
<keyword evidence="1" id="KW-0134">Cell wall</keyword>
<evidence type="ECO:0000259" key="7">
    <source>
        <dbReference type="Pfam" id="PF00746"/>
    </source>
</evidence>
<name>A0A1E5H175_9ENTE</name>
<keyword evidence="9" id="KW-1185">Reference proteome</keyword>
<evidence type="ECO:0000256" key="1">
    <source>
        <dbReference type="ARBA" id="ARBA00022512"/>
    </source>
</evidence>
<organism evidence="8 9">
    <name type="scientific">Enterococcus termitis</name>
    <dbReference type="NCBI Taxonomy" id="332950"/>
    <lineage>
        <taxon>Bacteria</taxon>
        <taxon>Bacillati</taxon>
        <taxon>Bacillota</taxon>
        <taxon>Bacilli</taxon>
        <taxon>Lactobacillales</taxon>
        <taxon>Enterococcaceae</taxon>
        <taxon>Enterococcus</taxon>
    </lineage>
</organism>
<feature type="domain" description="Gram-positive cocci surface proteins LPxTG" evidence="7">
    <location>
        <begin position="949"/>
        <end position="988"/>
    </location>
</feature>
<feature type="region of interest" description="Disordered" evidence="5">
    <location>
        <begin position="425"/>
        <end position="454"/>
    </location>
</feature>
<feature type="compositionally biased region" description="Polar residues" evidence="5">
    <location>
        <begin position="749"/>
        <end position="762"/>
    </location>
</feature>
<sequence>MMSNKDEKDISKKQRHLLEAGALLTVGAGAIIGGVTIPNMNVSAGRAALSDKRLVEDDTIKDIEHTSVDELNQLMLKGQSTSVKTQTGYVAKMMDELPSRTTLSSMYDGEDIDVSDSHTVYDIQQILAIKDADVYYHTSSLSQSNPQVMKMTDYRQMIKANPNVKVTPQANYQLVSPHLYDSRTKAYEDSANWKDSKVIESTRSKSLSFVSKTKPESMNFTADDGMVIGNMKIDTGFALNIKAEDGNALLTNEMQNDFEDAMEKNFSIRYDGISYFAVYHDQSISTDYGKNHADGYFTFATSTHGLPLEINGHYLVASVKFGSTIDSLKTSLSLHGVKSFENSDSWLNTEESNIGIKVNFVNQLEDEETTYYQIQAREQVIESLKYEYVTVSLDHEGLFESNDVYAAELSPEEQDAMSVSVESDTMDQVEEPVSITTNSPTDSEIDKSEENISKEDPVTQIATEQQTDVNSQDKQAGFSNISESDNTIQMVSENAKTDMIAVQTPNVSKQSKAVAVATTPTYSGSQASISPGGGVDANISDDSASLASWNQISTFSGGGYGNHIITVNSAVMTHSGEVTDYNFDAVLKMMQLSVDGTAFDQFVAAPIIVNGVQYAGYLTGSNGQGGSDFVIAVKDTNFNIYQIGGEFAYFSNITGNTAIPGAPEVTPPTDSGTGTPEVTPPTDSGTGTPEVTPPTDSGTGTPEVTPPTDSGTGTPEVTPPTDSGTGTPEVTPPTDPGTGTPEVTPPTDSGTGTPEVTPPTDSGTGTPEVTPPTDPGTGTPEVTPPTDPGTGTPEVTPPTDPSTGAPEVTPPTDPGTGTPEATTPTDPGTGTPEVTPPTDPGTGTPEVTPPTDPGTGTPEVTPPTDPGTGTPEVTPPTDPGTGTPEVTPPTDPSTGTPEVTPPTDPSTGTPEVTPPTDPGTGTPEVTPPTDPGTGLSEVTASTDLGVDISKGKDKLPYTGETTNMLGRIFGVLLIIFTGFIGIFKKRNQNIINEEDRIEKVLKDEDDEQEKRE</sequence>
<evidence type="ECO:0000256" key="4">
    <source>
        <dbReference type="ARBA" id="ARBA00023088"/>
    </source>
</evidence>
<feature type="compositionally biased region" description="Low complexity" evidence="5">
    <location>
        <begin position="736"/>
        <end position="748"/>
    </location>
</feature>
<evidence type="ECO:0000313" key="9">
    <source>
        <dbReference type="Proteomes" id="UP000095094"/>
    </source>
</evidence>
<feature type="compositionally biased region" description="Low complexity" evidence="5">
    <location>
        <begin position="814"/>
        <end position="833"/>
    </location>
</feature>
<evidence type="ECO:0000256" key="3">
    <source>
        <dbReference type="ARBA" id="ARBA00022729"/>
    </source>
</evidence>
<evidence type="ECO:0000313" key="8">
    <source>
        <dbReference type="EMBL" id="OEG18643.1"/>
    </source>
</evidence>
<feature type="compositionally biased region" description="Polar residues" evidence="5">
    <location>
        <begin position="668"/>
        <end position="723"/>
    </location>
</feature>
<comment type="caution">
    <text evidence="8">The sequence shown here is derived from an EMBL/GenBank/DDBJ whole genome shotgun (WGS) entry which is preliminary data.</text>
</comment>
<dbReference type="Pfam" id="PF00746">
    <property type="entry name" value="Gram_pos_anchor"/>
    <property type="match status" value="1"/>
</dbReference>
<dbReference type="AlphaFoldDB" id="A0A1E5H175"/>
<dbReference type="EMBL" id="MIJY01000005">
    <property type="protein sequence ID" value="OEG18643.1"/>
    <property type="molecule type" value="Genomic_DNA"/>
</dbReference>